<sequence length="64" mass="7012">MLLKDSLSEPDWLSEAHSLSEETNLLSECKTLENIKPESSALSAQPARPTRTLSLLALSSFRPA</sequence>
<protein>
    <submittedName>
        <fullName evidence="1">Uncharacterized protein</fullName>
    </submittedName>
</protein>
<gene>
    <name evidence="1" type="ORF">glysoja_040524</name>
</gene>
<reference evidence="1" key="1">
    <citation type="submission" date="2014-07" db="EMBL/GenBank/DDBJ databases">
        <title>Identification of a novel salt tolerance gene in wild soybean by whole-genome sequencing.</title>
        <authorList>
            <person name="Lam H.-M."/>
            <person name="Qi X."/>
            <person name="Li M.-W."/>
            <person name="Liu X."/>
            <person name="Xie M."/>
            <person name="Ni M."/>
            <person name="Xu X."/>
        </authorList>
    </citation>
    <scope>NUCLEOTIDE SEQUENCE [LARGE SCALE GENOMIC DNA]</scope>
    <source>
        <tissue evidence="1">Root</tissue>
    </source>
</reference>
<name>A0A0B2P4U6_GLYSO</name>
<dbReference type="AlphaFoldDB" id="A0A0B2P4U6"/>
<accession>A0A0B2P4U6</accession>
<dbReference type="Proteomes" id="UP000053555">
    <property type="component" value="Unassembled WGS sequence"/>
</dbReference>
<proteinExistence type="predicted"/>
<dbReference type="EMBL" id="KN669373">
    <property type="protein sequence ID" value="KHN04256.1"/>
    <property type="molecule type" value="Genomic_DNA"/>
</dbReference>
<evidence type="ECO:0000313" key="1">
    <source>
        <dbReference type="EMBL" id="KHN04256.1"/>
    </source>
</evidence>
<organism evidence="1">
    <name type="scientific">Glycine soja</name>
    <name type="common">Wild soybean</name>
    <dbReference type="NCBI Taxonomy" id="3848"/>
    <lineage>
        <taxon>Eukaryota</taxon>
        <taxon>Viridiplantae</taxon>
        <taxon>Streptophyta</taxon>
        <taxon>Embryophyta</taxon>
        <taxon>Tracheophyta</taxon>
        <taxon>Spermatophyta</taxon>
        <taxon>Magnoliopsida</taxon>
        <taxon>eudicotyledons</taxon>
        <taxon>Gunneridae</taxon>
        <taxon>Pentapetalae</taxon>
        <taxon>rosids</taxon>
        <taxon>fabids</taxon>
        <taxon>Fabales</taxon>
        <taxon>Fabaceae</taxon>
        <taxon>Papilionoideae</taxon>
        <taxon>50 kb inversion clade</taxon>
        <taxon>NPAAA clade</taxon>
        <taxon>indigoferoid/millettioid clade</taxon>
        <taxon>Phaseoleae</taxon>
        <taxon>Glycine</taxon>
        <taxon>Glycine subgen. Soja</taxon>
    </lineage>
</organism>